<feature type="region of interest" description="Disordered" evidence="2">
    <location>
        <begin position="1"/>
        <end position="166"/>
    </location>
</feature>
<feature type="compositionally biased region" description="Basic and acidic residues" evidence="2">
    <location>
        <begin position="29"/>
        <end position="42"/>
    </location>
</feature>
<name>A7S747_NEMVE</name>
<dbReference type="PANTHER" id="PTHR12577">
    <property type="entry name" value="DACHSHUND"/>
    <property type="match status" value="1"/>
</dbReference>
<feature type="coiled-coil region" evidence="1">
    <location>
        <begin position="299"/>
        <end position="333"/>
    </location>
</feature>
<gene>
    <name evidence="3" type="ORF">NEMVEDRAFT_v1g207853</name>
</gene>
<keyword evidence="1" id="KW-0175">Coiled coil</keyword>
<organism evidence="3 4">
    <name type="scientific">Nematostella vectensis</name>
    <name type="common">Starlet sea anemone</name>
    <dbReference type="NCBI Taxonomy" id="45351"/>
    <lineage>
        <taxon>Eukaryota</taxon>
        <taxon>Metazoa</taxon>
        <taxon>Cnidaria</taxon>
        <taxon>Anthozoa</taxon>
        <taxon>Hexacorallia</taxon>
        <taxon>Actiniaria</taxon>
        <taxon>Edwardsiidae</taxon>
        <taxon>Nematostella</taxon>
    </lineage>
</organism>
<feature type="compositionally biased region" description="Low complexity" evidence="2">
    <location>
        <begin position="112"/>
        <end position="132"/>
    </location>
</feature>
<dbReference type="Proteomes" id="UP000001593">
    <property type="component" value="Unassembled WGS sequence"/>
</dbReference>
<dbReference type="HOGENOM" id="CLU_623045_0_0_1"/>
<evidence type="ECO:0000313" key="4">
    <source>
        <dbReference type="Proteomes" id="UP000001593"/>
    </source>
</evidence>
<dbReference type="EMBL" id="DS469591">
    <property type="protein sequence ID" value="EDO40467.1"/>
    <property type="molecule type" value="Genomic_DNA"/>
</dbReference>
<keyword evidence="4" id="KW-1185">Reference proteome</keyword>
<proteinExistence type="predicted"/>
<dbReference type="PANTHER" id="PTHR12577:SF6">
    <property type="entry name" value="DACHSHUND, ISOFORM B"/>
    <property type="match status" value="1"/>
</dbReference>
<dbReference type="STRING" id="45351.A7S747"/>
<dbReference type="AlphaFoldDB" id="A7S747"/>
<feature type="compositionally biased region" description="Polar residues" evidence="2">
    <location>
        <begin position="151"/>
        <end position="166"/>
    </location>
</feature>
<feature type="compositionally biased region" description="Polar residues" evidence="2">
    <location>
        <begin position="89"/>
        <end position="104"/>
    </location>
</feature>
<protein>
    <submittedName>
        <fullName evidence="3">Uncharacterized protein</fullName>
    </submittedName>
</protein>
<dbReference type="InParanoid" id="A7S747"/>
<evidence type="ECO:0000313" key="3">
    <source>
        <dbReference type="EMBL" id="EDO40467.1"/>
    </source>
</evidence>
<evidence type="ECO:0000256" key="2">
    <source>
        <dbReference type="SAM" id="MobiDB-lite"/>
    </source>
</evidence>
<evidence type="ECO:0000256" key="1">
    <source>
        <dbReference type="SAM" id="Coils"/>
    </source>
</evidence>
<reference evidence="3 4" key="1">
    <citation type="journal article" date="2007" name="Science">
        <title>Sea anemone genome reveals ancestral eumetazoan gene repertoire and genomic organization.</title>
        <authorList>
            <person name="Putnam N.H."/>
            <person name="Srivastava M."/>
            <person name="Hellsten U."/>
            <person name="Dirks B."/>
            <person name="Chapman J."/>
            <person name="Salamov A."/>
            <person name="Terry A."/>
            <person name="Shapiro H."/>
            <person name="Lindquist E."/>
            <person name="Kapitonov V.V."/>
            <person name="Jurka J."/>
            <person name="Genikhovich G."/>
            <person name="Grigoriev I.V."/>
            <person name="Lucas S.M."/>
            <person name="Steele R.E."/>
            <person name="Finnerty J.R."/>
            <person name="Technau U."/>
            <person name="Martindale M.Q."/>
            <person name="Rokhsar D.S."/>
        </authorList>
    </citation>
    <scope>NUCLEOTIDE SEQUENCE [LARGE SCALE GENOMIC DNA]</scope>
    <source>
        <strain evidence="4">CH2 X CH6</strain>
    </source>
</reference>
<accession>A7S747</accession>
<dbReference type="InterPro" id="IPR052417">
    <property type="entry name" value="Dachshund_domain"/>
</dbReference>
<sequence>MAAEKGGPGRRKKNPDIPPELMNYPFKHFKVDPERQPSDHISMETGDVKSTNHASKDDTRDNNNNGESVTPFKMPLSQHVTSPRYHGNTHVSSLTSRNSTSPVMNGTGTGSRGSPSGNPLSFSFSARPSSLSNLPTMVNIRGHMPHPNPSPALSLSSQGARSPVIQPTHSPVRCSSGGDLVIVEPSVQHVSSTGTMEHAEQRVTSDAGSDTSIRIMSREMEAREGGSIETLLRNIQGLLNVAAENARQQQRQALTEKGRVTCNHIKALSEKGRVTCNHIQALNEKGRVTCNHIQALNEKAFLQKKLKREKKAKRKLNEKFVEEQQRCVMLQQEMSGTSQEAMKQLNESLIEELDRERAGRTRRSASLKVGVWVQVRSHTLSVAEMGENKSVDEAEARGEIQNFMQNFLENPTTVQPQPPRDEIIIEQEHNVKEEQLMNIN</sequence>